<gene>
    <name evidence="1" type="ORF">R6Y96_05400</name>
</gene>
<accession>A0AAX4FTH5</accession>
<dbReference type="Proteomes" id="UP001305652">
    <property type="component" value="Chromosome"/>
</dbReference>
<dbReference type="EMBL" id="CP137642">
    <property type="protein sequence ID" value="WOX56763.1"/>
    <property type="molecule type" value="Genomic_DNA"/>
</dbReference>
<dbReference type="RefSeq" id="WP_318620169.1">
    <property type="nucleotide sequence ID" value="NZ_CP137642.1"/>
</dbReference>
<evidence type="ECO:0000313" key="1">
    <source>
        <dbReference type="EMBL" id="WOX56763.1"/>
    </source>
</evidence>
<organism evidence="1 2">
    <name type="scientific">Methanoculleus receptaculi</name>
    <dbReference type="NCBI Taxonomy" id="394967"/>
    <lineage>
        <taxon>Archaea</taxon>
        <taxon>Methanobacteriati</taxon>
        <taxon>Methanobacteriota</taxon>
        <taxon>Stenosarchaea group</taxon>
        <taxon>Methanomicrobia</taxon>
        <taxon>Methanomicrobiales</taxon>
        <taxon>Methanomicrobiaceae</taxon>
        <taxon>Methanoculleus</taxon>
    </lineage>
</organism>
<protein>
    <submittedName>
        <fullName evidence="1">Uncharacterized protein</fullName>
    </submittedName>
</protein>
<reference evidence="1 2" key="1">
    <citation type="submission" date="2023-10" db="EMBL/GenBank/DDBJ databases">
        <title>The complete genome sequence of Methanoculleus receptaculi DSM 18860.</title>
        <authorList>
            <person name="Lai S.-J."/>
            <person name="You Y.-T."/>
            <person name="Chen S.-C."/>
        </authorList>
    </citation>
    <scope>NUCLEOTIDE SEQUENCE [LARGE SCALE GENOMIC DNA]</scope>
    <source>
        <strain evidence="1 2">DSM 18860</strain>
    </source>
</reference>
<name>A0AAX4FTH5_9EURY</name>
<proteinExistence type="predicted"/>
<keyword evidence="2" id="KW-1185">Reference proteome</keyword>
<dbReference type="GeneID" id="85732571"/>
<dbReference type="KEGG" id="mrc:R6Y96_05400"/>
<dbReference type="AlphaFoldDB" id="A0AAX4FTH5"/>
<evidence type="ECO:0000313" key="2">
    <source>
        <dbReference type="Proteomes" id="UP001305652"/>
    </source>
</evidence>
<sequence>MQLMIPRRSLSKVLPAFRYPLGIQVIGEMLESLLEHRLVEETGDAGLHAAL</sequence>